<name>A0A5F0KGE3_9GAMM</name>
<feature type="signal peptide" evidence="1">
    <location>
        <begin position="1"/>
        <end position="27"/>
    </location>
</feature>
<dbReference type="EMBL" id="QORL01000001">
    <property type="protein sequence ID" value="TFF81271.1"/>
    <property type="molecule type" value="Genomic_DNA"/>
</dbReference>
<organism evidence="3 5">
    <name type="scientific">Aeromonas taiwanensis</name>
    <dbReference type="NCBI Taxonomy" id="633417"/>
    <lineage>
        <taxon>Bacteria</taxon>
        <taxon>Pseudomonadati</taxon>
        <taxon>Pseudomonadota</taxon>
        <taxon>Gammaproteobacteria</taxon>
        <taxon>Aeromonadales</taxon>
        <taxon>Aeromonadaceae</taxon>
        <taxon>Aeromonas</taxon>
    </lineage>
</organism>
<dbReference type="EMBL" id="QORK01000001">
    <property type="protein sequence ID" value="TFF83526.1"/>
    <property type="molecule type" value="Genomic_DNA"/>
</dbReference>
<evidence type="ECO:0000313" key="3">
    <source>
        <dbReference type="EMBL" id="TFF83526.1"/>
    </source>
</evidence>
<dbReference type="RefSeq" id="WP_134694251.1">
    <property type="nucleotide sequence ID" value="NZ_QORJ01000001.1"/>
</dbReference>
<gene>
    <name evidence="2" type="ORF">DRM93_00405</name>
    <name evidence="3" type="ORF">DRM94_00405</name>
</gene>
<comment type="caution">
    <text evidence="3">The sequence shown here is derived from an EMBL/GenBank/DDBJ whole genome shotgun (WGS) entry which is preliminary data.</text>
</comment>
<reference evidence="3 5" key="1">
    <citation type="submission" date="2018-06" db="EMBL/GenBank/DDBJ databases">
        <title>Occurrence of a novel blaKPC-2- and qnrS2- harbouring IncP6 plasmid from Aeromonas taiwanensis isolates recovered from the river sediments.</title>
        <authorList>
            <person name="Zheng B."/>
            <person name="Yu X."/>
            <person name="Xiao Y."/>
        </authorList>
    </citation>
    <scope>NUCLEOTIDE SEQUENCE [LARGE SCALE GENOMIC DNA]</scope>
    <source>
        <strain evidence="2 4">1713</strain>
        <strain evidence="3 5">198</strain>
    </source>
</reference>
<feature type="chain" id="PRO_5044621399" evidence="1">
    <location>
        <begin position="28"/>
        <end position="992"/>
    </location>
</feature>
<dbReference type="Proteomes" id="UP000297720">
    <property type="component" value="Unassembled WGS sequence"/>
</dbReference>
<dbReference type="OrthoDB" id="5807613at2"/>
<accession>A0A5F0KGE3</accession>
<evidence type="ECO:0000313" key="4">
    <source>
        <dbReference type="Proteomes" id="UP000297720"/>
    </source>
</evidence>
<proteinExistence type="predicted"/>
<dbReference type="Proteomes" id="UP000297914">
    <property type="component" value="Unassembled WGS sequence"/>
</dbReference>
<sequence>MFVSKQWATMLGALLTLGLLGTTPAQAAAPDGVQLTLEGCRKDAGFTFPDGGPYICPDSNYTTGNLGKTWNELDLVPYRITLKAGNSAPANQEYKVAVALDNQDAGRPGYDILSAPVLNAAKSSPSCSAVQSTAQASLTPGIGGTDTTIYRILTVTQVKNSTCVYDYYGRLALGAHLYPGASLHANLLAENLGTGGAGARDVSIPVKEIEPQEISKTMAAQQGASQTWNISKGTEDTLDFGNVCRSDAPESLPVEITVTWTKAIVTGGNVAVNIVLYAKNPAARTITVDLTDKLYKGSDNTGTLLGTYHEGPFDLAAGFNDKVAEFTVEFAPADAGNVGDWLHNEVAGTYTDLVTGIPVPGTTKSVADAQIQQGTVLNAIATIQDVEDIDGDGLKYAVGVPSLGGFLNGYVAGTKTDGEVGWEVAGQTTSGSITFVKQVYLDQPKRVTSGVLRDTAHLMALGGFTADTNELQIPITSSVQGILTIQKSIPSFLDTGEKLEVTFRITRANDPSFDKTEVITFLGGGTTTQSTTLSGLVPDLYSVEEKGSMFFADGSSTGEVIGLADPRDPAQYPNPRPVDLRLEDGIATHCAATADFQNEPTTEPAKVQVEKVTEPLLDSSDNDYDWTFKLYGPGGTLLSTKVVGAGTGFGKFLDGVDDLLLTAEGAYTVVETTKSGWDLISVNPDSPVQDKVCDFVVDYPEDAGKTFSCSFLNRERGRAQVLKTLSGSTDLGGYAFTFVLRQGASTVATGQTLESMVADAGNGGTLMFTTELIPGQTYQICEIVGPGWLSSFGTFVPGAFTPPDGQAPNPNVDNSIICGDFEVGPGETKVFEIDNTPPPGGRALTIGFWKNWASCAKSNGKQKDVLDQTLASFAGGGVYIGKLFVDTCQEAVRILSKQDVGTGKQKSSDPAFNMAAQLLAAKLNVQAGAGLCPNAATAIIAGQEILDGPPPSYAVNFTGTGDYPKKGQFASEANSLATTLDQYNNNYLCVGP</sequence>
<protein>
    <submittedName>
        <fullName evidence="3">Uncharacterized protein</fullName>
    </submittedName>
</protein>
<evidence type="ECO:0000313" key="2">
    <source>
        <dbReference type="EMBL" id="TFF81271.1"/>
    </source>
</evidence>
<dbReference type="AlphaFoldDB" id="A0A5F0KGE3"/>
<keyword evidence="4" id="KW-1185">Reference proteome</keyword>
<evidence type="ECO:0000313" key="5">
    <source>
        <dbReference type="Proteomes" id="UP000297914"/>
    </source>
</evidence>
<evidence type="ECO:0000256" key="1">
    <source>
        <dbReference type="SAM" id="SignalP"/>
    </source>
</evidence>
<keyword evidence="1" id="KW-0732">Signal</keyword>